<dbReference type="InterPro" id="IPR002933">
    <property type="entry name" value="Peptidase_M20"/>
</dbReference>
<keyword evidence="2" id="KW-1185">Reference proteome</keyword>
<reference evidence="1 2" key="1">
    <citation type="submission" date="2016-10" db="EMBL/GenBank/DDBJ databases">
        <authorList>
            <person name="de Groot N.N."/>
        </authorList>
    </citation>
    <scope>NUCLEOTIDE SEQUENCE [LARGE SCALE GENOMIC DNA]</scope>
    <source>
        <strain evidence="1 2">DSM 21633</strain>
    </source>
</reference>
<dbReference type="PIRSF" id="PIRSF010386">
    <property type="entry name" value="RocB"/>
    <property type="match status" value="1"/>
</dbReference>
<organism evidence="1 2">
    <name type="scientific">Piscibacillus halophilus</name>
    <dbReference type="NCBI Taxonomy" id="571933"/>
    <lineage>
        <taxon>Bacteria</taxon>
        <taxon>Bacillati</taxon>
        <taxon>Bacillota</taxon>
        <taxon>Bacilli</taxon>
        <taxon>Bacillales</taxon>
        <taxon>Bacillaceae</taxon>
        <taxon>Piscibacillus</taxon>
    </lineage>
</organism>
<dbReference type="PANTHER" id="PTHR43808">
    <property type="entry name" value="ACETYLORNITHINE DEACETYLASE"/>
    <property type="match status" value="1"/>
</dbReference>
<proteinExistence type="predicted"/>
<dbReference type="OrthoDB" id="9815360at2"/>
<dbReference type="STRING" id="571933.SAMN05216362_102147"/>
<dbReference type="SUPFAM" id="SSF53187">
    <property type="entry name" value="Zn-dependent exopeptidases"/>
    <property type="match status" value="1"/>
</dbReference>
<sequence>MKWQTKEELVNSLCQLVQFKSISGEEGEVAIIEHVEKVLQDYPYFKEYPQYLQTDQLSDGRKLLTALVRGKRDTKKTIILLSHIDVVGVEDYGSLQDLAFNPKELTEQLRNDSQSLPEDVLNDLNDSQEWLFGRGTMDMKAGTTLHLSMVEKAMAGEWDGNILLLLVPDEEVNSAGMLKARHTVNQIKEKENLEFILCVNSEPMFRQFPQDEQMYIYTGSLGKVLPGFLCYGKETHVGEPFNGLNANLMLSYLNINLELSEELMEKVGEEVTPPPISLMNRDLKENYSVQTPLTAVSMYNILLMNRSVKEISEKLHKIMEQTKLQIESHISRQASVYADLSHSNISTSFDIKLLDYDTLYQEAVKRHGEVEVARRREALVNEREQGDRDFSTLLVQDLAYLCKDLAPMMVLFYSPPYYPAVTSHSHPLVNSVGQHVTQLMEREGQHQVKTIQYFNGISDLSFIGEDNNSKENLDELYRQMPLKNNGDSFLKYLEEELVVPSINIGPIGKDAHQWTERLNVDFSFGELPHILSEAIKFTFENH</sequence>
<dbReference type="EMBL" id="FOES01000002">
    <property type="protein sequence ID" value="SEP71139.1"/>
    <property type="molecule type" value="Genomic_DNA"/>
</dbReference>
<dbReference type="Pfam" id="PF01546">
    <property type="entry name" value="Peptidase_M20"/>
    <property type="match status" value="1"/>
</dbReference>
<dbReference type="Proteomes" id="UP000199427">
    <property type="component" value="Unassembled WGS sequence"/>
</dbReference>
<dbReference type="GO" id="GO:0016787">
    <property type="term" value="F:hydrolase activity"/>
    <property type="evidence" value="ECO:0007669"/>
    <property type="project" value="InterPro"/>
</dbReference>
<dbReference type="Gene3D" id="3.40.630.10">
    <property type="entry name" value="Zn peptidases"/>
    <property type="match status" value="1"/>
</dbReference>
<gene>
    <name evidence="1" type="ORF">SAMN05216362_102147</name>
</gene>
<dbReference type="InterPro" id="IPR050072">
    <property type="entry name" value="Peptidase_M20A"/>
</dbReference>
<dbReference type="InterPro" id="IPR012166">
    <property type="entry name" value="Uncharacterised_RocB"/>
</dbReference>
<protein>
    <submittedName>
        <fullName evidence="1">Arginine utilization protein RocB</fullName>
    </submittedName>
</protein>
<evidence type="ECO:0000313" key="1">
    <source>
        <dbReference type="EMBL" id="SEP71139.1"/>
    </source>
</evidence>
<evidence type="ECO:0000313" key="2">
    <source>
        <dbReference type="Proteomes" id="UP000199427"/>
    </source>
</evidence>
<accession>A0A1H9A393</accession>
<name>A0A1H9A393_9BACI</name>
<dbReference type="PANTHER" id="PTHR43808:SF27">
    <property type="entry name" value="PROTEIN ROCB"/>
    <property type="match status" value="1"/>
</dbReference>
<dbReference type="AlphaFoldDB" id="A0A1H9A393"/>